<reference evidence="3 4" key="1">
    <citation type="submission" date="2019-03" db="EMBL/GenBank/DDBJ databases">
        <title>Genomic Encyclopedia of Type Strains, Phase IV (KMG-IV): sequencing the most valuable type-strain genomes for metagenomic binning, comparative biology and taxonomic classification.</title>
        <authorList>
            <person name="Goeker M."/>
        </authorList>
    </citation>
    <scope>NUCLEOTIDE SEQUENCE [LARGE SCALE GENOMIC DNA]</scope>
    <source>
        <strain evidence="3 4">DSM 44684</strain>
    </source>
</reference>
<dbReference type="InterPro" id="IPR002347">
    <property type="entry name" value="SDR_fam"/>
</dbReference>
<dbReference type="PROSITE" id="PS00061">
    <property type="entry name" value="ADH_SHORT"/>
    <property type="match status" value="1"/>
</dbReference>
<comment type="caution">
    <text evidence="3">The sequence shown here is derived from an EMBL/GenBank/DDBJ whole genome shotgun (WGS) entry which is preliminary data.</text>
</comment>
<dbReference type="SUPFAM" id="SSF51735">
    <property type="entry name" value="NAD(P)-binding Rossmann-fold domains"/>
    <property type="match status" value="1"/>
</dbReference>
<gene>
    <name evidence="3" type="ORF">DFR71_2968</name>
</gene>
<sequence length="322" mass="34377">MNPTTNGATMLLTGATSGLGLSMARLLAGVPDWTVVATARSGTRAEELRALIGDPANFRYVVCDQADLASVRDAGSRINELVATQSIPPLRSLVLNAGIQTGSTDSATVDGYELTFGTNLVGPHLLVGLLSGALTAPARIICVGSGTHYGKFRRSYGMVAAPRWEAPQILAKPRAGDGIRAYSTSKLATLYWVHELARRAPRHIDAICYDPGMMPGTGLARDRSAIERFGWKYLLPAMRVVPGVSTPKRSATNLTAIATANTPIPEVDLRGGYVEIDHLVPSSPDSYDPEREHELFEFLDTTTGLGSHPVAPWWSGGSQPID</sequence>
<evidence type="ECO:0000313" key="3">
    <source>
        <dbReference type="EMBL" id="TCJ96934.1"/>
    </source>
</evidence>
<dbReference type="PANTHER" id="PTHR24320">
    <property type="entry name" value="RETINOL DEHYDROGENASE"/>
    <property type="match status" value="1"/>
</dbReference>
<proteinExistence type="inferred from homology"/>
<dbReference type="AlphaFoldDB" id="A0A4R1FTB6"/>
<dbReference type="Pfam" id="PF00106">
    <property type="entry name" value="adh_short"/>
    <property type="match status" value="1"/>
</dbReference>
<evidence type="ECO:0000313" key="4">
    <source>
        <dbReference type="Proteomes" id="UP000294856"/>
    </source>
</evidence>
<dbReference type="PRINTS" id="PR00081">
    <property type="entry name" value="GDHRDH"/>
</dbReference>
<comment type="similarity">
    <text evidence="1">Belongs to the short-chain dehydrogenases/reductases (SDR) family.</text>
</comment>
<dbReference type="GO" id="GO:0016491">
    <property type="term" value="F:oxidoreductase activity"/>
    <property type="evidence" value="ECO:0007669"/>
    <property type="project" value="UniProtKB-KW"/>
</dbReference>
<evidence type="ECO:0000256" key="2">
    <source>
        <dbReference type="ARBA" id="ARBA00023002"/>
    </source>
</evidence>
<dbReference type="STRING" id="1210063.GCA_001612665_00627"/>
<dbReference type="InterPro" id="IPR036291">
    <property type="entry name" value="NAD(P)-bd_dom_sf"/>
</dbReference>
<dbReference type="PANTHER" id="PTHR24320:SF148">
    <property type="entry name" value="NAD(P)-BINDING ROSSMANN-FOLD SUPERFAMILY PROTEIN"/>
    <property type="match status" value="1"/>
</dbReference>
<dbReference type="EMBL" id="SMFR01000002">
    <property type="protein sequence ID" value="TCJ96934.1"/>
    <property type="molecule type" value="Genomic_DNA"/>
</dbReference>
<dbReference type="Proteomes" id="UP000294856">
    <property type="component" value="Unassembled WGS sequence"/>
</dbReference>
<dbReference type="Gene3D" id="3.40.50.720">
    <property type="entry name" value="NAD(P)-binding Rossmann-like Domain"/>
    <property type="match status" value="1"/>
</dbReference>
<dbReference type="InterPro" id="IPR020904">
    <property type="entry name" value="Sc_DH/Rdtase_CS"/>
</dbReference>
<accession>A0A4R1FTB6</accession>
<protein>
    <submittedName>
        <fullName evidence="3">NAD(P)-dependent dehydrogenase (Short-subunit alcohol dehydrogenase family)</fullName>
    </submittedName>
</protein>
<evidence type="ECO:0000256" key="1">
    <source>
        <dbReference type="ARBA" id="ARBA00006484"/>
    </source>
</evidence>
<dbReference type="OrthoDB" id="3237043at2"/>
<keyword evidence="4" id="KW-1185">Reference proteome</keyword>
<name>A0A4R1FTB6_9NOCA</name>
<keyword evidence="2" id="KW-0560">Oxidoreductase</keyword>
<organism evidence="3 4">
    <name type="scientific">Nocardia alba</name>
    <dbReference type="NCBI Taxonomy" id="225051"/>
    <lineage>
        <taxon>Bacteria</taxon>
        <taxon>Bacillati</taxon>
        <taxon>Actinomycetota</taxon>
        <taxon>Actinomycetes</taxon>
        <taxon>Mycobacteriales</taxon>
        <taxon>Nocardiaceae</taxon>
        <taxon>Nocardia</taxon>
    </lineage>
</organism>